<evidence type="ECO:0000313" key="4">
    <source>
        <dbReference type="EMBL" id="CAI9939227.1"/>
    </source>
</evidence>
<dbReference type="Pfam" id="PF12799">
    <property type="entry name" value="LRR_4"/>
    <property type="match status" value="1"/>
</dbReference>
<dbReference type="EMBL" id="CATOUU010000991">
    <property type="protein sequence ID" value="CAI9965566.1"/>
    <property type="molecule type" value="Genomic_DNA"/>
</dbReference>
<dbReference type="InterPro" id="IPR025875">
    <property type="entry name" value="Leu-rich_rpt_4"/>
</dbReference>
<keyword evidence="2" id="KW-0677">Repeat</keyword>
<sequence length="404" mass="47052">MLKQWRNLNSNITASHGDSPNYLVYTQPRNSPVQFQKIQLKQLQLENINDLQTSDVCDAISVSSLILKLSSSRFTFDGIFKFINLTELKIIRQPQVQISFDTLSKFTTLNTLILNDCNIEQLDFMKNFSSLKILNVSHNEIRTVMHIFKLKQLQDLNIGYNQLENVQGLENCVELITLNIEFNKIQTLEPLKDLRKLKELRANSNQLHYITVISNFEELTFLDLSDNKNALIQLKNKNIQKLLLNNTIISSNISNIPVQELWVNNCNLNSLQNIVQQNLRELHISNNNISRASLQTLKALKRLKKLYCSNNPITEYQHELSTCKTQIFTEDDQPYPQEIITTAEQYQNAEIHVLQKQVKLMQAQINDLVRMNVDLQQEMQKRVQKESELMRLVKNLNIELQQKK</sequence>
<proteinExistence type="predicted"/>
<dbReference type="SUPFAM" id="SSF52058">
    <property type="entry name" value="L domain-like"/>
    <property type="match status" value="1"/>
</dbReference>
<evidence type="ECO:0000256" key="1">
    <source>
        <dbReference type="ARBA" id="ARBA00022614"/>
    </source>
</evidence>
<dbReference type="AlphaFoldDB" id="A0AA86QT46"/>
<keyword evidence="8" id="KW-1185">Reference proteome</keyword>
<keyword evidence="1" id="KW-0433">Leucine-rich repeat</keyword>
<dbReference type="Gene3D" id="3.80.10.10">
    <property type="entry name" value="Ribonuclease Inhibitor"/>
    <property type="match status" value="2"/>
</dbReference>
<protein>
    <submittedName>
        <fullName evidence="5">Leucine-rich repeat domain-containing protein</fullName>
    </submittedName>
    <submittedName>
        <fullName evidence="6">Leucine-rich_repeat domain-containing protein</fullName>
    </submittedName>
</protein>
<evidence type="ECO:0000313" key="8">
    <source>
        <dbReference type="Proteomes" id="UP001642409"/>
    </source>
</evidence>
<name>A0AA86QT46_9EUKA</name>
<keyword evidence="3" id="KW-0175">Coiled coil</keyword>
<dbReference type="EMBL" id="CATOUU010000663">
    <property type="protein sequence ID" value="CAI9939227.1"/>
    <property type="molecule type" value="Genomic_DNA"/>
</dbReference>
<dbReference type="InterPro" id="IPR050836">
    <property type="entry name" value="SDS22/Internalin_LRR"/>
</dbReference>
<evidence type="ECO:0000313" key="5">
    <source>
        <dbReference type="EMBL" id="CAI9965566.1"/>
    </source>
</evidence>
<dbReference type="PANTHER" id="PTHR46652">
    <property type="entry name" value="LEUCINE-RICH REPEAT AND IQ DOMAIN-CONTAINING PROTEIN 1-RELATED"/>
    <property type="match status" value="1"/>
</dbReference>
<reference evidence="5" key="1">
    <citation type="submission" date="2023-06" db="EMBL/GenBank/DDBJ databases">
        <authorList>
            <person name="Kurt Z."/>
        </authorList>
    </citation>
    <scope>NUCLEOTIDE SEQUENCE</scope>
</reference>
<dbReference type="InterPro" id="IPR032675">
    <property type="entry name" value="LRR_dom_sf"/>
</dbReference>
<organism evidence="5">
    <name type="scientific">Hexamita inflata</name>
    <dbReference type="NCBI Taxonomy" id="28002"/>
    <lineage>
        <taxon>Eukaryota</taxon>
        <taxon>Metamonada</taxon>
        <taxon>Diplomonadida</taxon>
        <taxon>Hexamitidae</taxon>
        <taxon>Hexamitinae</taxon>
        <taxon>Hexamita</taxon>
    </lineage>
</organism>
<dbReference type="EMBL" id="CAXDID020000324">
    <property type="protein sequence ID" value="CAL6077214.1"/>
    <property type="molecule type" value="Genomic_DNA"/>
</dbReference>
<feature type="coiled-coil region" evidence="3">
    <location>
        <begin position="351"/>
        <end position="395"/>
    </location>
</feature>
<dbReference type="InterPro" id="IPR001611">
    <property type="entry name" value="Leu-rich_rpt"/>
</dbReference>
<evidence type="ECO:0000256" key="2">
    <source>
        <dbReference type="ARBA" id="ARBA00022737"/>
    </source>
</evidence>
<dbReference type="PANTHER" id="PTHR46652:SF3">
    <property type="entry name" value="LEUCINE-RICH REPEAT-CONTAINING PROTEIN 9"/>
    <property type="match status" value="1"/>
</dbReference>
<comment type="caution">
    <text evidence="5">The sequence shown here is derived from an EMBL/GenBank/DDBJ whole genome shotgun (WGS) entry which is preliminary data.</text>
</comment>
<accession>A0AA86QT46</accession>
<dbReference type="PROSITE" id="PS51450">
    <property type="entry name" value="LRR"/>
    <property type="match status" value="4"/>
</dbReference>
<dbReference type="Proteomes" id="UP001642409">
    <property type="component" value="Unassembled WGS sequence"/>
</dbReference>
<dbReference type="EMBL" id="CAXDID020000640">
    <property type="protein sequence ID" value="CAL6107734.1"/>
    <property type="molecule type" value="Genomic_DNA"/>
</dbReference>
<gene>
    <name evidence="4" type="ORF">HINF_LOCUS26872</name>
    <name evidence="5" type="ORF">HINF_LOCUS53211</name>
    <name evidence="6" type="ORF">HINF_LOCUS58099</name>
    <name evidence="7" type="ORF">HINF_LOCUS74631</name>
</gene>
<reference evidence="6 8" key="2">
    <citation type="submission" date="2024-07" db="EMBL/GenBank/DDBJ databases">
        <authorList>
            <person name="Akdeniz Z."/>
        </authorList>
    </citation>
    <scope>NUCLEOTIDE SEQUENCE [LARGE SCALE GENOMIC DNA]</scope>
</reference>
<evidence type="ECO:0000313" key="7">
    <source>
        <dbReference type="EMBL" id="CAL6107734.1"/>
    </source>
</evidence>
<evidence type="ECO:0000313" key="6">
    <source>
        <dbReference type="EMBL" id="CAL6077214.1"/>
    </source>
</evidence>
<evidence type="ECO:0000256" key="3">
    <source>
        <dbReference type="SAM" id="Coils"/>
    </source>
</evidence>